<accession>A0A430M9N3</accession>
<feature type="domain" description="Xylanolytic transcriptional activator regulatory" evidence="8">
    <location>
        <begin position="141"/>
        <end position="217"/>
    </location>
</feature>
<dbReference type="InterPro" id="IPR007219">
    <property type="entry name" value="XnlR_reg_dom"/>
</dbReference>
<protein>
    <recommendedName>
        <fullName evidence="8">Xylanolytic transcriptional activator regulatory domain-containing protein</fullName>
    </recommendedName>
</protein>
<evidence type="ECO:0000256" key="2">
    <source>
        <dbReference type="ARBA" id="ARBA00022833"/>
    </source>
</evidence>
<feature type="compositionally biased region" description="Polar residues" evidence="7">
    <location>
        <begin position="381"/>
        <end position="398"/>
    </location>
</feature>
<evidence type="ECO:0000256" key="5">
    <source>
        <dbReference type="ARBA" id="ARBA00023163"/>
    </source>
</evidence>
<dbReference type="GO" id="GO:0006351">
    <property type="term" value="P:DNA-templated transcription"/>
    <property type="evidence" value="ECO:0007669"/>
    <property type="project" value="InterPro"/>
</dbReference>
<dbReference type="Proteomes" id="UP000287124">
    <property type="component" value="Unassembled WGS sequence"/>
</dbReference>
<sequence>MLGRRIKEARLQSTVSINPAASLDIPRLTADRLLELYISSFEPIFPILHIPSLKDDYGRYWNDHAQVPTVFRVQLQLVLALGSCLFDDTFTLRDQASRWVNEAQLWLLTPPEKSRMTIPGIQIMILLTLARSVCGAGPDTVWVLTGLLLRTAMYMGLHRDPSKLGDGKITVFRAEMRRRLWLSILELNLQSAYDAGGAPLISVDDYDTLPPGNLDDESLTNEPESPSLSGRPEGGTTRLSAALALAQSLPLRLKILRHANDFRAQNSYNETLRLNSELVQACHQLSQTLERLPCSPSGTVTQFHVSLAELLTYQCFHTLHQPIIMRSLRDPKYYFSQKMYIDGALKIAHISGLAWSKDTDESNMTRSSPMTALYGQHIATNERLSPSNDNPNNVQTSGDNHRGLPDALFARLTNGAGMFRNIPIQATLGIILGFVSKWGDNSAGRASTGIGCLPSIHSTRKVDFAALASFLNAARGWTLQRIRSGEVSIKGHYFLTCYLRHVYAIEGDIGNDVIEKSVVTGAIEAAELCLRELRSTAEAQGWSFQGDPSSYGDIRLPELGMDVPEFGDGSMDAMDMDWMGDWVLDGTTGFDNFSWGSV</sequence>
<organism evidence="9 10">
    <name type="scientific">Fusarium euwallaceae</name>
    <dbReference type="NCBI Taxonomy" id="1147111"/>
    <lineage>
        <taxon>Eukaryota</taxon>
        <taxon>Fungi</taxon>
        <taxon>Dikarya</taxon>
        <taxon>Ascomycota</taxon>
        <taxon>Pezizomycotina</taxon>
        <taxon>Sordariomycetes</taxon>
        <taxon>Hypocreomycetidae</taxon>
        <taxon>Hypocreales</taxon>
        <taxon>Nectriaceae</taxon>
        <taxon>Fusarium</taxon>
        <taxon>Fusarium solani species complex</taxon>
    </lineage>
</organism>
<keyword evidence="10" id="KW-1185">Reference proteome</keyword>
<dbReference type="AlphaFoldDB" id="A0A430M9N3"/>
<evidence type="ECO:0000256" key="6">
    <source>
        <dbReference type="ARBA" id="ARBA00023242"/>
    </source>
</evidence>
<dbReference type="GO" id="GO:0000978">
    <property type="term" value="F:RNA polymerase II cis-regulatory region sequence-specific DNA binding"/>
    <property type="evidence" value="ECO:0007669"/>
    <property type="project" value="TreeGrafter"/>
</dbReference>
<dbReference type="GO" id="GO:0001228">
    <property type="term" value="F:DNA-binding transcription activator activity, RNA polymerase II-specific"/>
    <property type="evidence" value="ECO:0007669"/>
    <property type="project" value="TreeGrafter"/>
</dbReference>
<dbReference type="Pfam" id="PF04082">
    <property type="entry name" value="Fungal_trans"/>
    <property type="match status" value="1"/>
</dbReference>
<keyword evidence="2" id="KW-0862">Zinc</keyword>
<name>A0A430M9N3_9HYPO</name>
<keyword evidence="5" id="KW-0804">Transcription</keyword>
<evidence type="ECO:0000256" key="1">
    <source>
        <dbReference type="ARBA" id="ARBA00022723"/>
    </source>
</evidence>
<evidence type="ECO:0000256" key="3">
    <source>
        <dbReference type="ARBA" id="ARBA00023015"/>
    </source>
</evidence>
<proteinExistence type="predicted"/>
<keyword evidence="1" id="KW-0479">Metal-binding</keyword>
<dbReference type="PANTHER" id="PTHR31944:SF131">
    <property type="entry name" value="HEME-RESPONSIVE ZINC FINGER TRANSCRIPTION FACTOR HAP1"/>
    <property type="match status" value="1"/>
</dbReference>
<keyword evidence="6" id="KW-0539">Nucleus</keyword>
<keyword evidence="4" id="KW-0238">DNA-binding</keyword>
<dbReference type="EMBL" id="MIKF01000005">
    <property type="protein sequence ID" value="RTE84697.1"/>
    <property type="molecule type" value="Genomic_DNA"/>
</dbReference>
<dbReference type="SMART" id="SM00906">
    <property type="entry name" value="Fungal_trans"/>
    <property type="match status" value="1"/>
</dbReference>
<evidence type="ECO:0000256" key="4">
    <source>
        <dbReference type="ARBA" id="ARBA00023125"/>
    </source>
</evidence>
<evidence type="ECO:0000313" key="10">
    <source>
        <dbReference type="Proteomes" id="UP000287124"/>
    </source>
</evidence>
<dbReference type="GO" id="GO:0005634">
    <property type="term" value="C:nucleus"/>
    <property type="evidence" value="ECO:0007669"/>
    <property type="project" value="TreeGrafter"/>
</dbReference>
<reference evidence="9 10" key="1">
    <citation type="submission" date="2017-06" db="EMBL/GenBank/DDBJ databases">
        <title>Comparative genomic analysis of Ambrosia Fusariam Clade fungi.</title>
        <authorList>
            <person name="Stajich J.E."/>
            <person name="Carrillo J."/>
            <person name="Kijimoto T."/>
            <person name="Eskalen A."/>
            <person name="O'Donnell K."/>
            <person name="Kasson M."/>
        </authorList>
    </citation>
    <scope>NUCLEOTIDE SEQUENCE [LARGE SCALE GENOMIC DNA]</scope>
    <source>
        <strain evidence="9 10">UCR1854</strain>
    </source>
</reference>
<feature type="region of interest" description="Disordered" evidence="7">
    <location>
        <begin position="381"/>
        <end position="400"/>
    </location>
</feature>
<dbReference type="CDD" id="cd12148">
    <property type="entry name" value="fungal_TF_MHR"/>
    <property type="match status" value="1"/>
</dbReference>
<dbReference type="GO" id="GO:0008270">
    <property type="term" value="F:zinc ion binding"/>
    <property type="evidence" value="ECO:0007669"/>
    <property type="project" value="InterPro"/>
</dbReference>
<comment type="caution">
    <text evidence="9">The sequence shown here is derived from an EMBL/GenBank/DDBJ whole genome shotgun (WGS) entry which is preliminary data.</text>
</comment>
<keyword evidence="3" id="KW-0805">Transcription regulation</keyword>
<evidence type="ECO:0000313" key="9">
    <source>
        <dbReference type="EMBL" id="RTE84697.1"/>
    </source>
</evidence>
<gene>
    <name evidence="9" type="ORF">BHE90_000758</name>
</gene>
<evidence type="ECO:0000259" key="8">
    <source>
        <dbReference type="SMART" id="SM00906"/>
    </source>
</evidence>
<dbReference type="InterPro" id="IPR051430">
    <property type="entry name" value="Fungal_TF_Env_Response"/>
</dbReference>
<feature type="region of interest" description="Disordered" evidence="7">
    <location>
        <begin position="211"/>
        <end position="235"/>
    </location>
</feature>
<evidence type="ECO:0000256" key="7">
    <source>
        <dbReference type="SAM" id="MobiDB-lite"/>
    </source>
</evidence>
<dbReference type="PANTHER" id="PTHR31944">
    <property type="entry name" value="HEME-RESPONSIVE ZINC FINGER TRANSCRIPTION FACTOR HAP1"/>
    <property type="match status" value="1"/>
</dbReference>